<sequence length="463" mass="52815">MTSPLTRAGCEALRQQALESLEESVENGASGPSPPELNVRLQVMKLLRYTIDARARSFFENVIELDSSTVDVFDMIISDAAHKLKVVLSPELNYMVYQGLICERAVIEVHDCTLRFRETDLSATEIIVLTKINIIDYHVSKFYKKKGREDIEYLVDVKDEYLPFTSRRCSYLTALGDDDFLRDDPRWIKQDLSISNDFRLDHAGMSLADILSRFEKSYSYRPPIIGRIIKKSTVAYYGKPEDTKASYPFQFTIVVADDTASVSVVFWNSSCLKHYQSLSVNQIIQISGYKVRRAYEGATSKIELSINPKNPTGVVESLQDGNFEGWSREEVFSRYPLRSPTIVSFSALSQHPDETEIDIIGRVTYVGRLEIEKRTPHGFSDFRWVKLLDQTESQEVVLKMYACSQLRTLQRVEVGNVLLCTHAHINSITLNSVAPRTTYVTSSWYTEYKLIKPGKPLPSLFEQ</sequence>
<name>A0ABR2VQI6_9FUNG</name>
<dbReference type="SUPFAM" id="SSF50249">
    <property type="entry name" value="Nucleic acid-binding proteins"/>
    <property type="match status" value="1"/>
</dbReference>
<keyword evidence="2" id="KW-1185">Reference proteome</keyword>
<evidence type="ECO:0000313" key="2">
    <source>
        <dbReference type="Proteomes" id="UP001479436"/>
    </source>
</evidence>
<dbReference type="Pfam" id="PF17659">
    <property type="entry name" value="RADX"/>
    <property type="match status" value="1"/>
</dbReference>
<gene>
    <name evidence="1" type="ORF">K7432_013666</name>
</gene>
<dbReference type="PANTHER" id="PTHR14944:SF2">
    <property type="entry name" value="RPA-RELATED PROTEIN RADX"/>
    <property type="match status" value="1"/>
</dbReference>
<protein>
    <submittedName>
        <fullName evidence="1">Negative regulation of double-strand break repair via homologous recombination</fullName>
    </submittedName>
</protein>
<dbReference type="InterPro" id="IPR012340">
    <property type="entry name" value="NA-bd_OB-fold"/>
</dbReference>
<comment type="caution">
    <text evidence="1">The sequence shown here is derived from an EMBL/GenBank/DDBJ whole genome shotgun (WGS) entry which is preliminary data.</text>
</comment>
<organism evidence="1 2">
    <name type="scientific">Basidiobolus ranarum</name>
    <dbReference type="NCBI Taxonomy" id="34480"/>
    <lineage>
        <taxon>Eukaryota</taxon>
        <taxon>Fungi</taxon>
        <taxon>Fungi incertae sedis</taxon>
        <taxon>Zoopagomycota</taxon>
        <taxon>Entomophthoromycotina</taxon>
        <taxon>Basidiobolomycetes</taxon>
        <taxon>Basidiobolales</taxon>
        <taxon>Basidiobolaceae</taxon>
        <taxon>Basidiobolus</taxon>
    </lineage>
</organism>
<accession>A0ABR2VQI6</accession>
<evidence type="ECO:0000313" key="1">
    <source>
        <dbReference type="EMBL" id="KAK9693945.1"/>
    </source>
</evidence>
<dbReference type="EMBL" id="JASJQH010008264">
    <property type="protein sequence ID" value="KAK9693945.1"/>
    <property type="molecule type" value="Genomic_DNA"/>
</dbReference>
<reference evidence="1 2" key="1">
    <citation type="submission" date="2023-04" db="EMBL/GenBank/DDBJ databases">
        <title>Genome of Basidiobolus ranarum AG-B5.</title>
        <authorList>
            <person name="Stajich J.E."/>
            <person name="Carter-House D."/>
            <person name="Gryganskyi A."/>
        </authorList>
    </citation>
    <scope>NUCLEOTIDE SEQUENCE [LARGE SCALE GENOMIC DNA]</scope>
    <source>
        <strain evidence="1 2">AG-B5</strain>
    </source>
</reference>
<dbReference type="InterPro" id="IPR040893">
    <property type="entry name" value="RADX"/>
</dbReference>
<dbReference type="Gene3D" id="2.40.50.140">
    <property type="entry name" value="Nucleic acid-binding proteins"/>
    <property type="match status" value="1"/>
</dbReference>
<dbReference type="PANTHER" id="PTHR14944">
    <property type="entry name" value="RPA-RELATED PROTEIN RADX"/>
    <property type="match status" value="1"/>
</dbReference>
<feature type="non-terminal residue" evidence="1">
    <location>
        <position position="463"/>
    </location>
</feature>
<proteinExistence type="predicted"/>
<dbReference type="Proteomes" id="UP001479436">
    <property type="component" value="Unassembled WGS sequence"/>
</dbReference>